<organism evidence="3 4">
    <name type="scientific">Pseudopithomyces chartarum</name>
    <dbReference type="NCBI Taxonomy" id="1892770"/>
    <lineage>
        <taxon>Eukaryota</taxon>
        <taxon>Fungi</taxon>
        <taxon>Dikarya</taxon>
        <taxon>Ascomycota</taxon>
        <taxon>Pezizomycotina</taxon>
        <taxon>Dothideomycetes</taxon>
        <taxon>Pleosporomycetidae</taxon>
        <taxon>Pleosporales</taxon>
        <taxon>Massarineae</taxon>
        <taxon>Didymosphaeriaceae</taxon>
        <taxon>Pseudopithomyces</taxon>
    </lineage>
</organism>
<evidence type="ECO:0000313" key="3">
    <source>
        <dbReference type="EMBL" id="KAK3203245.1"/>
    </source>
</evidence>
<dbReference type="SUPFAM" id="SSF68906">
    <property type="entry name" value="SAP domain"/>
    <property type="match status" value="1"/>
</dbReference>
<dbReference type="AlphaFoldDB" id="A0AAN6LVY8"/>
<gene>
    <name evidence="3" type="ORF">GRF29_112g633920</name>
</gene>
<feature type="compositionally biased region" description="Basic and acidic residues" evidence="1">
    <location>
        <begin position="447"/>
        <end position="456"/>
    </location>
</feature>
<feature type="compositionally biased region" description="Acidic residues" evidence="1">
    <location>
        <begin position="377"/>
        <end position="388"/>
    </location>
</feature>
<dbReference type="Proteomes" id="UP001280581">
    <property type="component" value="Unassembled WGS sequence"/>
</dbReference>
<evidence type="ECO:0000313" key="4">
    <source>
        <dbReference type="Proteomes" id="UP001280581"/>
    </source>
</evidence>
<dbReference type="InterPro" id="IPR036361">
    <property type="entry name" value="SAP_dom_sf"/>
</dbReference>
<comment type="caution">
    <text evidence="3">The sequence shown here is derived from an EMBL/GenBank/DDBJ whole genome shotgun (WGS) entry which is preliminary data.</text>
</comment>
<proteinExistence type="predicted"/>
<evidence type="ECO:0000259" key="2">
    <source>
        <dbReference type="PROSITE" id="PS50800"/>
    </source>
</evidence>
<feature type="compositionally biased region" description="Polar residues" evidence="1">
    <location>
        <begin position="51"/>
        <end position="64"/>
    </location>
</feature>
<feature type="domain" description="SAP" evidence="2">
    <location>
        <begin position="10"/>
        <end position="44"/>
    </location>
</feature>
<dbReference type="Pfam" id="PF02037">
    <property type="entry name" value="SAP"/>
    <property type="match status" value="1"/>
</dbReference>
<evidence type="ECO:0000256" key="1">
    <source>
        <dbReference type="SAM" id="MobiDB-lite"/>
    </source>
</evidence>
<feature type="compositionally biased region" description="Basic and acidic residues" evidence="1">
    <location>
        <begin position="420"/>
        <end position="435"/>
    </location>
</feature>
<feature type="compositionally biased region" description="Basic residues" evidence="1">
    <location>
        <begin position="457"/>
        <end position="467"/>
    </location>
</feature>
<feature type="region of interest" description="Disordered" evidence="1">
    <location>
        <begin position="50"/>
        <end position="96"/>
    </location>
</feature>
<protein>
    <recommendedName>
        <fullName evidence="2">SAP domain-containing protein</fullName>
    </recommendedName>
</protein>
<feature type="compositionally biased region" description="Low complexity" evidence="1">
    <location>
        <begin position="354"/>
        <end position="365"/>
    </location>
</feature>
<dbReference type="Gene3D" id="1.10.720.30">
    <property type="entry name" value="SAP domain"/>
    <property type="match status" value="1"/>
</dbReference>
<dbReference type="InterPro" id="IPR003034">
    <property type="entry name" value="SAP_dom"/>
</dbReference>
<sequence length="475" mass="53959">MTTSYTPDEFKKLKNSEMKAELAKVSLKTGGNKPDLVQRFMTWYAPENRSSDATKISKTSVSSTRQREKSVVSRPSDPDLLSLGDSTKEPFTTETSDNLNLSKTFPLLRRLVTKTDVRVSEITATCLKLLKYTPSKNYRQKSTSEDLSEALRPLRVFVDAFSNSLAQVVVTPDAGENEQTLRVYITENIPKIDAPRELVPFFRSWNIATVELYMQAGVDQLEQQDADETPGVLSGDISEGLSNELDIINNALNHRLARWAASLPERRVQDQLWPTTFNMSNRTAIRKYIQQYIKDNALAEKEVSEADIRTVVRNVTQDDKFPVPVAKSDAVIQAAFKEIRYRKRNQSLAAAKPSTATASRTSLLSKQPPGRNKNGYENEEGTDDDDEERGATQMHTVQERTWKRARRSIPDDLTDDEEQDTHGHNDDGNDERETLRTLTADDENDKEEYGNYERRDLKRARKRRATTKKILNEAS</sequence>
<dbReference type="EMBL" id="WVTA01000011">
    <property type="protein sequence ID" value="KAK3203245.1"/>
    <property type="molecule type" value="Genomic_DNA"/>
</dbReference>
<feature type="region of interest" description="Disordered" evidence="1">
    <location>
        <begin position="346"/>
        <end position="475"/>
    </location>
</feature>
<reference evidence="3 4" key="1">
    <citation type="submission" date="2021-02" db="EMBL/GenBank/DDBJ databases">
        <title>Genome assembly of Pseudopithomyces chartarum.</title>
        <authorList>
            <person name="Jauregui R."/>
            <person name="Singh J."/>
            <person name="Voisey C."/>
        </authorList>
    </citation>
    <scope>NUCLEOTIDE SEQUENCE [LARGE SCALE GENOMIC DNA]</scope>
    <source>
        <strain evidence="3 4">AGR01</strain>
    </source>
</reference>
<keyword evidence="4" id="KW-1185">Reference proteome</keyword>
<dbReference type="PROSITE" id="PS50800">
    <property type="entry name" value="SAP"/>
    <property type="match status" value="1"/>
</dbReference>
<name>A0AAN6LVY8_9PLEO</name>
<dbReference type="SMART" id="SM00513">
    <property type="entry name" value="SAP"/>
    <property type="match status" value="1"/>
</dbReference>
<accession>A0AAN6LVY8</accession>